<organism evidence="1 2">
    <name type="scientific">Streptomyces nitrosporeus</name>
    <dbReference type="NCBI Taxonomy" id="28894"/>
    <lineage>
        <taxon>Bacteria</taxon>
        <taxon>Bacillati</taxon>
        <taxon>Actinomycetota</taxon>
        <taxon>Actinomycetes</taxon>
        <taxon>Kitasatosporales</taxon>
        <taxon>Streptomycetaceae</taxon>
        <taxon>Streptomyces</taxon>
    </lineage>
</organism>
<dbReference type="RefSeq" id="WP_150490433.1">
    <property type="nucleotide sequence ID" value="NZ_BMUV01000004.1"/>
</dbReference>
<gene>
    <name evidence="1" type="ORF">CP967_26905</name>
</gene>
<reference evidence="1 2" key="1">
    <citation type="submission" date="2017-09" db="EMBL/GenBank/DDBJ databases">
        <authorList>
            <person name="Lee N."/>
            <person name="Cho B.-K."/>
        </authorList>
    </citation>
    <scope>NUCLEOTIDE SEQUENCE [LARGE SCALE GENOMIC DNA]</scope>
    <source>
        <strain evidence="1 2">ATCC 12769</strain>
    </source>
</reference>
<dbReference type="AlphaFoldDB" id="A0A5J6FGK3"/>
<dbReference type="EMBL" id="CP023702">
    <property type="protein sequence ID" value="QEU75126.1"/>
    <property type="molecule type" value="Genomic_DNA"/>
</dbReference>
<dbReference type="Proteomes" id="UP000326178">
    <property type="component" value="Chromosome"/>
</dbReference>
<keyword evidence="2" id="KW-1185">Reference proteome</keyword>
<evidence type="ECO:0000313" key="1">
    <source>
        <dbReference type="EMBL" id="QEU75126.1"/>
    </source>
</evidence>
<protein>
    <submittedName>
        <fullName evidence="1">Uncharacterized protein</fullName>
    </submittedName>
</protein>
<name>A0A5J6FGK3_9ACTN</name>
<sequence length="198" mass="21546">MDGGDLLAGLHPGGLSSFSHRDFLGPARDRPFAATGRPRRIELSDNDCVPACCGGVFVTVRRQDDRVVWSSWENTHDSRAPLPGALHFDAARYDGELARAAADHTWERTVDTTARLLLRAIEDSGWSERWGCVLEGVAPVQYDPLDSAGPPTVEVDFRLPGGGRGSYELPVAPHISVEEQVRAFTERVMAGDPHEAAC</sequence>
<proteinExistence type="predicted"/>
<evidence type="ECO:0000313" key="2">
    <source>
        <dbReference type="Proteomes" id="UP000326178"/>
    </source>
</evidence>
<accession>A0A5J6FGK3</accession>
<dbReference type="KEGG" id="snk:CP967_26905"/>
<dbReference type="OrthoDB" id="3369278at2"/>